<evidence type="ECO:0000256" key="2">
    <source>
        <dbReference type="ARBA" id="ARBA00023163"/>
    </source>
</evidence>
<evidence type="ECO:0000313" key="4">
    <source>
        <dbReference type="EMBL" id="RCN37197.1"/>
    </source>
</evidence>
<dbReference type="OrthoDB" id="338531at2759"/>
<keyword evidence="3" id="KW-0539">Nucleus</keyword>
<name>A0A368G3K3_ANCCA</name>
<proteinExistence type="predicted"/>
<keyword evidence="2" id="KW-0804">Transcription</keyword>
<dbReference type="STRING" id="29170.A0A368G3K3"/>
<evidence type="ECO:0000256" key="1">
    <source>
        <dbReference type="ARBA" id="ARBA00023015"/>
    </source>
</evidence>
<dbReference type="Proteomes" id="UP000252519">
    <property type="component" value="Unassembled WGS sequence"/>
</dbReference>
<reference evidence="4 5" key="1">
    <citation type="submission" date="2014-10" db="EMBL/GenBank/DDBJ databases">
        <title>Draft genome of the hookworm Ancylostoma caninum.</title>
        <authorList>
            <person name="Mitreva M."/>
        </authorList>
    </citation>
    <scope>NUCLEOTIDE SEQUENCE [LARGE SCALE GENOMIC DNA]</scope>
    <source>
        <strain evidence="4 5">Baltimore</strain>
    </source>
</reference>
<keyword evidence="5" id="KW-1185">Reference proteome</keyword>
<evidence type="ECO:0000313" key="5">
    <source>
        <dbReference type="Proteomes" id="UP000252519"/>
    </source>
</evidence>
<dbReference type="PANTHER" id="PTHR22970:SF14">
    <property type="entry name" value="AT-RICH INTERACTIVE DOMAIN-CONTAINING PROTEIN 2"/>
    <property type="match status" value="1"/>
</dbReference>
<evidence type="ECO:0000256" key="3">
    <source>
        <dbReference type="ARBA" id="ARBA00023242"/>
    </source>
</evidence>
<dbReference type="AlphaFoldDB" id="A0A368G3K3"/>
<sequence>MLRKSILPKMANRWSLITHVQDHHANETILKMALQRRKDGLAPAQPVRYKQELPREVPHHPGYSKHAAIEAIRRHAFNFLPRDITGWEQLLVSLNRPRLVDIVDISSLMITGHRSWPPFH</sequence>
<dbReference type="EMBL" id="JOJR01000488">
    <property type="protein sequence ID" value="RCN37197.1"/>
    <property type="molecule type" value="Genomic_DNA"/>
</dbReference>
<gene>
    <name evidence="4" type="ORF">ANCCAN_16898</name>
</gene>
<organism evidence="4 5">
    <name type="scientific">Ancylostoma caninum</name>
    <name type="common">Dog hookworm</name>
    <dbReference type="NCBI Taxonomy" id="29170"/>
    <lineage>
        <taxon>Eukaryota</taxon>
        <taxon>Metazoa</taxon>
        <taxon>Ecdysozoa</taxon>
        <taxon>Nematoda</taxon>
        <taxon>Chromadorea</taxon>
        <taxon>Rhabditida</taxon>
        <taxon>Rhabditina</taxon>
        <taxon>Rhabditomorpha</taxon>
        <taxon>Strongyloidea</taxon>
        <taxon>Ancylostomatidae</taxon>
        <taxon>Ancylostomatinae</taxon>
        <taxon>Ancylostoma</taxon>
    </lineage>
</organism>
<comment type="caution">
    <text evidence="4">The sequence shown here is derived from an EMBL/GenBank/DDBJ whole genome shotgun (WGS) entry which is preliminary data.</text>
</comment>
<protein>
    <submittedName>
        <fullName evidence="4">Uncharacterized protein</fullName>
    </submittedName>
</protein>
<keyword evidence="1" id="KW-0805">Transcription regulation</keyword>
<dbReference type="PANTHER" id="PTHR22970">
    <property type="entry name" value="AT-RICH INTERACTIVE DOMAIN-CONTAINING PROTEIN 2"/>
    <property type="match status" value="1"/>
</dbReference>
<dbReference type="InterPro" id="IPR052406">
    <property type="entry name" value="Chromatin_Remodeling_Comp"/>
</dbReference>
<accession>A0A368G3K3</accession>